<evidence type="ECO:0000313" key="3">
    <source>
        <dbReference type="Proteomes" id="UP001257914"/>
    </source>
</evidence>
<keyword evidence="1" id="KW-0812">Transmembrane</keyword>
<keyword evidence="3" id="KW-1185">Reference proteome</keyword>
<evidence type="ECO:0000256" key="1">
    <source>
        <dbReference type="SAM" id="Phobius"/>
    </source>
</evidence>
<name>A0ABU3R3M4_9GAMM</name>
<protein>
    <submittedName>
        <fullName evidence="2">Uncharacterized protein</fullName>
    </submittedName>
</protein>
<dbReference type="Proteomes" id="UP001257914">
    <property type="component" value="Unassembled WGS sequence"/>
</dbReference>
<feature type="transmembrane region" description="Helical" evidence="1">
    <location>
        <begin position="68"/>
        <end position="89"/>
    </location>
</feature>
<reference evidence="2 3" key="1">
    <citation type="submission" date="2023-10" db="EMBL/GenBank/DDBJ databases">
        <title>Psychrosphaera aquimaarina strain SW33 isolated from seawater.</title>
        <authorList>
            <person name="Bayburt H."/>
            <person name="Kim J.M."/>
            <person name="Choi B.J."/>
            <person name="Jeon C.O."/>
        </authorList>
    </citation>
    <scope>NUCLEOTIDE SEQUENCE [LARGE SCALE GENOMIC DNA]</scope>
    <source>
        <strain evidence="2 3">KCTC 52743</strain>
    </source>
</reference>
<comment type="caution">
    <text evidence="2">The sequence shown here is derived from an EMBL/GenBank/DDBJ whole genome shotgun (WGS) entry which is preliminary data.</text>
</comment>
<feature type="transmembrane region" description="Helical" evidence="1">
    <location>
        <begin position="161"/>
        <end position="179"/>
    </location>
</feature>
<accession>A0ABU3R3M4</accession>
<gene>
    <name evidence="2" type="ORF">RT723_15025</name>
</gene>
<sequence length="186" mass="20621">MTYYGTFGELILVCSLIYISYIWHKSVTIPPLFKRITLVCFALIAITALLGSARFAGVNSVIPTHDTLSWISKHIAMLLYAAGLAYTVINYKAKIVLAVIVLIAMSQLLGTLGVDLVLFVSLLFYAFFTQVKPPSILALIALLLVPTTAILPVSYDFKMGLFHLLLALHFFFIALSIKIQKNQHLD</sequence>
<feature type="transmembrane region" description="Helical" evidence="1">
    <location>
        <begin position="36"/>
        <end position="56"/>
    </location>
</feature>
<dbReference type="RefSeq" id="WP_315947901.1">
    <property type="nucleotide sequence ID" value="NZ_JAWCUA010000010.1"/>
</dbReference>
<feature type="transmembrane region" description="Helical" evidence="1">
    <location>
        <begin position="95"/>
        <end position="128"/>
    </location>
</feature>
<feature type="transmembrane region" description="Helical" evidence="1">
    <location>
        <begin position="7"/>
        <end position="24"/>
    </location>
</feature>
<dbReference type="EMBL" id="JAWCUA010000010">
    <property type="protein sequence ID" value="MDU0114279.1"/>
    <property type="molecule type" value="Genomic_DNA"/>
</dbReference>
<organism evidence="2 3">
    <name type="scientific">Psychrosphaera aquimarina</name>
    <dbReference type="NCBI Taxonomy" id="2044854"/>
    <lineage>
        <taxon>Bacteria</taxon>
        <taxon>Pseudomonadati</taxon>
        <taxon>Pseudomonadota</taxon>
        <taxon>Gammaproteobacteria</taxon>
        <taxon>Alteromonadales</taxon>
        <taxon>Pseudoalteromonadaceae</taxon>
        <taxon>Psychrosphaera</taxon>
    </lineage>
</organism>
<evidence type="ECO:0000313" key="2">
    <source>
        <dbReference type="EMBL" id="MDU0114279.1"/>
    </source>
</evidence>
<feature type="transmembrane region" description="Helical" evidence="1">
    <location>
        <begin position="135"/>
        <end position="155"/>
    </location>
</feature>
<proteinExistence type="predicted"/>
<keyword evidence="1" id="KW-1133">Transmembrane helix</keyword>
<keyword evidence="1" id="KW-0472">Membrane</keyword>